<feature type="chain" id="PRO_5019576116" evidence="2">
    <location>
        <begin position="31"/>
        <end position="424"/>
    </location>
</feature>
<accession>A0A414NZ99</accession>
<protein>
    <submittedName>
        <fullName evidence="4">Metallophosphoesterase</fullName>
    </submittedName>
</protein>
<proteinExistence type="predicted"/>
<evidence type="ECO:0000313" key="5">
    <source>
        <dbReference type="Proteomes" id="UP000283442"/>
    </source>
</evidence>
<dbReference type="AlphaFoldDB" id="A0A414NZ99"/>
<dbReference type="InterPro" id="IPR039331">
    <property type="entry name" value="PAPs-like"/>
</dbReference>
<dbReference type="Proteomes" id="UP000283442">
    <property type="component" value="Unassembled WGS sequence"/>
</dbReference>
<name>A0A414NZ99_9FIRM</name>
<dbReference type="RefSeq" id="WP_118175319.1">
    <property type="nucleotide sequence ID" value="NZ_JAQEAO010000101.1"/>
</dbReference>
<gene>
    <name evidence="4" type="ORF">DW674_03335</name>
</gene>
<feature type="domain" description="Calcineurin-like phosphoesterase" evidence="3">
    <location>
        <begin position="144"/>
        <end position="337"/>
    </location>
</feature>
<dbReference type="NCBIfam" id="TIGR01409">
    <property type="entry name" value="TAT_signal_seq"/>
    <property type="match status" value="1"/>
</dbReference>
<feature type="signal peptide" evidence="2">
    <location>
        <begin position="1"/>
        <end position="30"/>
    </location>
</feature>
<dbReference type="PROSITE" id="PS51318">
    <property type="entry name" value="TAT"/>
    <property type="match status" value="1"/>
</dbReference>
<dbReference type="InterPro" id="IPR004843">
    <property type="entry name" value="Calcineurin-like_PHP"/>
</dbReference>
<dbReference type="OrthoDB" id="9809781at2"/>
<dbReference type="PANTHER" id="PTHR22953:SF153">
    <property type="entry name" value="PURPLE ACID PHOSPHATASE"/>
    <property type="match status" value="1"/>
</dbReference>
<reference evidence="4 5" key="1">
    <citation type="submission" date="2018-08" db="EMBL/GenBank/DDBJ databases">
        <title>A genome reference for cultivated species of the human gut microbiota.</title>
        <authorList>
            <person name="Zou Y."/>
            <person name="Xue W."/>
            <person name="Luo G."/>
        </authorList>
    </citation>
    <scope>NUCLEOTIDE SEQUENCE [LARGE SCALE GENOMIC DNA]</scope>
    <source>
        <strain evidence="4 5">AM25-21AC</strain>
    </source>
</reference>
<dbReference type="InterPro" id="IPR006311">
    <property type="entry name" value="TAT_signal"/>
</dbReference>
<sequence>MKTMSRRTFLKLCTSALLALGLGRFVPAAAAGRTIEYPRQIITTDSTTSRTIMWQAEGARQQASFTLTSADGPSQNYIPETNTLVQDDTTTTFYTVRLTGLTPATHYEGTITMAAETVALSIDTPPAELASFEALLIDDSQCGETYEPFAELLAKALARHPQAAFLADIGDLTDNGQSDWHWQSFFAALLAGRAKAMPFAPVMGNHECYGLDWKFALPRRYLASFAVPDNGSRNFPGYYYSFDYGPAHFIVLNTQFEELDGLKPGLLQEELLWLKHDAAASHKPWKIVLMHKDVIAYDEYQPGTGHTGGISDVGHDFMKAFDALGIDLVLTGHMHTYRNRGHIYDETPSDHGPTYLMFGPAGNERYTVPPDTTFDKVSLDQSDPGHYRNYMTLAVTPTKCIATCHLEDGATIDRVVLTKDTPAR</sequence>
<evidence type="ECO:0000256" key="2">
    <source>
        <dbReference type="SAM" id="SignalP"/>
    </source>
</evidence>
<evidence type="ECO:0000259" key="3">
    <source>
        <dbReference type="Pfam" id="PF00149"/>
    </source>
</evidence>
<keyword evidence="1 2" id="KW-0732">Signal</keyword>
<dbReference type="GO" id="GO:0003993">
    <property type="term" value="F:acid phosphatase activity"/>
    <property type="evidence" value="ECO:0007669"/>
    <property type="project" value="InterPro"/>
</dbReference>
<comment type="caution">
    <text evidence="4">The sequence shown here is derived from an EMBL/GenBank/DDBJ whole genome shotgun (WGS) entry which is preliminary data.</text>
</comment>
<dbReference type="InterPro" id="IPR019546">
    <property type="entry name" value="TAT_signal_bac_arc"/>
</dbReference>
<dbReference type="InterPro" id="IPR029052">
    <property type="entry name" value="Metallo-depent_PP-like"/>
</dbReference>
<dbReference type="PANTHER" id="PTHR22953">
    <property type="entry name" value="ACID PHOSPHATASE RELATED"/>
    <property type="match status" value="1"/>
</dbReference>
<dbReference type="EMBL" id="QRHE01000002">
    <property type="protein sequence ID" value="RHF53021.1"/>
    <property type="molecule type" value="Genomic_DNA"/>
</dbReference>
<dbReference type="Gene3D" id="3.60.21.10">
    <property type="match status" value="1"/>
</dbReference>
<evidence type="ECO:0000313" key="4">
    <source>
        <dbReference type="EMBL" id="RHF53021.1"/>
    </source>
</evidence>
<organism evidence="4 5">
    <name type="scientific">Mitsuokella multacida</name>
    <dbReference type="NCBI Taxonomy" id="52226"/>
    <lineage>
        <taxon>Bacteria</taxon>
        <taxon>Bacillati</taxon>
        <taxon>Bacillota</taxon>
        <taxon>Negativicutes</taxon>
        <taxon>Selenomonadales</taxon>
        <taxon>Selenomonadaceae</taxon>
        <taxon>Mitsuokella</taxon>
    </lineage>
</organism>
<dbReference type="Pfam" id="PF00149">
    <property type="entry name" value="Metallophos"/>
    <property type="match status" value="1"/>
</dbReference>
<dbReference type="SUPFAM" id="SSF56300">
    <property type="entry name" value="Metallo-dependent phosphatases"/>
    <property type="match status" value="1"/>
</dbReference>
<evidence type="ECO:0000256" key="1">
    <source>
        <dbReference type="ARBA" id="ARBA00022729"/>
    </source>
</evidence>